<keyword evidence="2" id="KW-1185">Reference proteome</keyword>
<proteinExistence type="predicted"/>
<gene>
    <name evidence="1" type="ORF">Ahy_B04g069462</name>
</gene>
<dbReference type="Proteomes" id="UP000289738">
    <property type="component" value="Chromosome B04"/>
</dbReference>
<name>A0A444ZCP6_ARAHY</name>
<comment type="caution">
    <text evidence="1">The sequence shown here is derived from an EMBL/GenBank/DDBJ whole genome shotgun (WGS) entry which is preliminary data.</text>
</comment>
<accession>A0A444ZCP6</accession>
<organism evidence="1 2">
    <name type="scientific">Arachis hypogaea</name>
    <name type="common">Peanut</name>
    <dbReference type="NCBI Taxonomy" id="3818"/>
    <lineage>
        <taxon>Eukaryota</taxon>
        <taxon>Viridiplantae</taxon>
        <taxon>Streptophyta</taxon>
        <taxon>Embryophyta</taxon>
        <taxon>Tracheophyta</taxon>
        <taxon>Spermatophyta</taxon>
        <taxon>Magnoliopsida</taxon>
        <taxon>eudicotyledons</taxon>
        <taxon>Gunneridae</taxon>
        <taxon>Pentapetalae</taxon>
        <taxon>rosids</taxon>
        <taxon>fabids</taxon>
        <taxon>Fabales</taxon>
        <taxon>Fabaceae</taxon>
        <taxon>Papilionoideae</taxon>
        <taxon>50 kb inversion clade</taxon>
        <taxon>dalbergioids sensu lato</taxon>
        <taxon>Dalbergieae</taxon>
        <taxon>Pterocarpus clade</taxon>
        <taxon>Arachis</taxon>
    </lineage>
</organism>
<protein>
    <submittedName>
        <fullName evidence="1">Uncharacterized protein</fullName>
    </submittedName>
</protein>
<sequence>MRLATIIQAIQDKYMANVSVGKAYWARRKAREEVHGRAILQYAKLRDYCAEILRANTGMIMERFVVERFATHRPHG</sequence>
<reference evidence="1 2" key="1">
    <citation type="submission" date="2019-01" db="EMBL/GenBank/DDBJ databases">
        <title>Sequencing of cultivated peanut Arachis hypogaea provides insights into genome evolution and oil improvement.</title>
        <authorList>
            <person name="Chen X."/>
        </authorList>
    </citation>
    <scope>NUCLEOTIDE SEQUENCE [LARGE SCALE GENOMIC DNA]</scope>
    <source>
        <strain evidence="2">cv. Fuhuasheng</strain>
        <tissue evidence="1">Leaves</tissue>
    </source>
</reference>
<dbReference type="AlphaFoldDB" id="A0A444ZCP6"/>
<evidence type="ECO:0000313" key="2">
    <source>
        <dbReference type="Proteomes" id="UP000289738"/>
    </source>
</evidence>
<evidence type="ECO:0000313" key="1">
    <source>
        <dbReference type="EMBL" id="RYR11955.1"/>
    </source>
</evidence>
<dbReference type="EMBL" id="SDMP01000014">
    <property type="protein sequence ID" value="RYR11955.1"/>
    <property type="molecule type" value="Genomic_DNA"/>
</dbReference>